<dbReference type="InterPro" id="IPR000073">
    <property type="entry name" value="AB_hydrolase_1"/>
</dbReference>
<reference evidence="3" key="1">
    <citation type="submission" date="2017-05" db="EMBL/GenBank/DDBJ databases">
        <authorList>
            <person name="Rodrigo-Torres L."/>
            <person name="Arahal R. D."/>
            <person name="Lucena T."/>
        </authorList>
    </citation>
    <scope>NUCLEOTIDE SEQUENCE [LARGE SCALE GENOMIC DNA]</scope>
    <source>
        <strain evidence="3">CECT 8649</strain>
    </source>
</reference>
<evidence type="ECO:0000313" key="3">
    <source>
        <dbReference type="Proteomes" id="UP000225972"/>
    </source>
</evidence>
<dbReference type="GO" id="GO:0016787">
    <property type="term" value="F:hydrolase activity"/>
    <property type="evidence" value="ECO:0007669"/>
    <property type="project" value="UniProtKB-KW"/>
</dbReference>
<gene>
    <name evidence="2" type="primary">rutD</name>
    <name evidence="2" type="ORF">TRP8649_02988</name>
</gene>
<accession>A0A238JDU9</accession>
<dbReference type="SUPFAM" id="SSF53474">
    <property type="entry name" value="alpha/beta-Hydrolases"/>
    <property type="match status" value="1"/>
</dbReference>
<dbReference type="OrthoDB" id="8680283at2"/>
<evidence type="ECO:0000313" key="2">
    <source>
        <dbReference type="EMBL" id="SMX28861.1"/>
    </source>
</evidence>
<dbReference type="EMBL" id="FXXP01000002">
    <property type="protein sequence ID" value="SMX28861.1"/>
    <property type="molecule type" value="Genomic_DNA"/>
</dbReference>
<name>A0A238JDU9_9RHOB</name>
<organism evidence="2 3">
    <name type="scientific">Pelagimonas phthalicica</name>
    <dbReference type="NCBI Taxonomy" id="1037362"/>
    <lineage>
        <taxon>Bacteria</taxon>
        <taxon>Pseudomonadati</taxon>
        <taxon>Pseudomonadota</taxon>
        <taxon>Alphaproteobacteria</taxon>
        <taxon>Rhodobacterales</taxon>
        <taxon>Roseobacteraceae</taxon>
        <taxon>Pelagimonas</taxon>
    </lineage>
</organism>
<dbReference type="Gene3D" id="3.40.50.1820">
    <property type="entry name" value="alpha/beta hydrolase"/>
    <property type="match status" value="1"/>
</dbReference>
<sequence length="228" mass="24028">MTPLYLHGLPGSAAELALGLPNLPVLDRAAPSFAQLANALPAGPLHLIGFSLGAACALRLAALAPNKIGKLTLISPAAPLELGEFLPKMAGAPVFRAARSHAQLSVLTAVQSTLVRFSPARMTRMLAKGVSEDEAQLITSKPVQTAVQEGLTTHKATYLREISAYVQPWAQHLGHVTCPVALNHGKADTWAPIEMSEALAARLQNATLHALPDLGHYGALQATLRNIQ</sequence>
<dbReference type="AlphaFoldDB" id="A0A238JDU9"/>
<dbReference type="Proteomes" id="UP000225972">
    <property type="component" value="Unassembled WGS sequence"/>
</dbReference>
<keyword evidence="2" id="KW-0378">Hydrolase</keyword>
<dbReference type="RefSeq" id="WP_099246517.1">
    <property type="nucleotide sequence ID" value="NZ_FXXP01000002.1"/>
</dbReference>
<keyword evidence="3" id="KW-1185">Reference proteome</keyword>
<dbReference type="PANTHER" id="PTHR43689:SF8">
    <property type="entry name" value="ALPHA_BETA-HYDROLASES SUPERFAMILY PROTEIN"/>
    <property type="match status" value="1"/>
</dbReference>
<protein>
    <submittedName>
        <fullName evidence="2">Putative aminoacrylate hydrolase RutD</fullName>
    </submittedName>
</protein>
<dbReference type="Pfam" id="PF00561">
    <property type="entry name" value="Abhydrolase_1"/>
    <property type="match status" value="1"/>
</dbReference>
<dbReference type="PANTHER" id="PTHR43689">
    <property type="entry name" value="HYDROLASE"/>
    <property type="match status" value="1"/>
</dbReference>
<dbReference type="InterPro" id="IPR029058">
    <property type="entry name" value="AB_hydrolase_fold"/>
</dbReference>
<evidence type="ECO:0000259" key="1">
    <source>
        <dbReference type="Pfam" id="PF00561"/>
    </source>
</evidence>
<proteinExistence type="predicted"/>
<feature type="domain" description="AB hydrolase-1" evidence="1">
    <location>
        <begin position="32"/>
        <end position="220"/>
    </location>
</feature>